<keyword evidence="3" id="KW-1185">Reference proteome</keyword>
<evidence type="ECO:0000313" key="2">
    <source>
        <dbReference type="EMBL" id="QNR22548.1"/>
    </source>
</evidence>
<evidence type="ECO:0008006" key="4">
    <source>
        <dbReference type="Google" id="ProtNLM"/>
    </source>
</evidence>
<name>A0A7H0VA00_9FLAO</name>
<evidence type="ECO:0000313" key="3">
    <source>
        <dbReference type="Proteomes" id="UP000516305"/>
    </source>
</evidence>
<sequence length="187" mass="21699">MKIPTTLFLLLLALGAKSQWLNADGYSLAYYGEFISHPGLKGSLHYSLKDWNSSKDSQRQRSISLSPSLGFFYHANYQSSFFVDAELAYQRSKKRHAWEWGLIGGYQRSFIPNSWRILHNGIVEQHHPSYGALRSGLFVKYQRRIYQNEEYHLNLYIKPSTLAAWTGFPSYTGYFFLEIGLNMKHKA</sequence>
<organism evidence="2 3">
    <name type="scientific">Croceimicrobium hydrocarbonivorans</name>
    <dbReference type="NCBI Taxonomy" id="2761580"/>
    <lineage>
        <taxon>Bacteria</taxon>
        <taxon>Pseudomonadati</taxon>
        <taxon>Bacteroidota</taxon>
        <taxon>Flavobacteriia</taxon>
        <taxon>Flavobacteriales</taxon>
        <taxon>Owenweeksiaceae</taxon>
        <taxon>Croceimicrobium</taxon>
    </lineage>
</organism>
<dbReference type="AlphaFoldDB" id="A0A7H0VA00"/>
<reference evidence="2 3" key="1">
    <citation type="submission" date="2020-08" db="EMBL/GenBank/DDBJ databases">
        <title>Croceimicrobium hydrocarbonivorans gen. nov., sp. nov., a novel marine bacterium isolated from a bacterial consortium that degrades polyethylene terephthalate.</title>
        <authorList>
            <person name="Liu R."/>
        </authorList>
    </citation>
    <scope>NUCLEOTIDE SEQUENCE [LARGE SCALE GENOMIC DNA]</scope>
    <source>
        <strain evidence="2 3">A20-9</strain>
    </source>
</reference>
<proteinExistence type="predicted"/>
<protein>
    <recommendedName>
        <fullName evidence="4">Outer membrane protein beta-barrel domain-containing protein</fullName>
    </recommendedName>
</protein>
<evidence type="ECO:0000256" key="1">
    <source>
        <dbReference type="SAM" id="SignalP"/>
    </source>
</evidence>
<dbReference type="Proteomes" id="UP000516305">
    <property type="component" value="Chromosome"/>
</dbReference>
<gene>
    <name evidence="2" type="ORF">H4K34_09115</name>
</gene>
<dbReference type="RefSeq" id="WP_210757114.1">
    <property type="nucleotide sequence ID" value="NZ_CP060139.1"/>
</dbReference>
<accession>A0A7H0VA00</accession>
<feature type="chain" id="PRO_5028831251" description="Outer membrane protein beta-barrel domain-containing protein" evidence="1">
    <location>
        <begin position="24"/>
        <end position="187"/>
    </location>
</feature>
<feature type="signal peptide" evidence="1">
    <location>
        <begin position="1"/>
        <end position="23"/>
    </location>
</feature>
<keyword evidence="1" id="KW-0732">Signal</keyword>
<dbReference type="KEGG" id="chyd:H4K34_09115"/>
<dbReference type="EMBL" id="CP060139">
    <property type="protein sequence ID" value="QNR22548.1"/>
    <property type="molecule type" value="Genomic_DNA"/>
</dbReference>